<proteinExistence type="predicted"/>
<gene>
    <name evidence="1" type="ORF">TRIUR3_22769</name>
</gene>
<organism evidence="1">
    <name type="scientific">Triticum urartu</name>
    <name type="common">Red wild einkorn</name>
    <name type="synonym">Crithodium urartu</name>
    <dbReference type="NCBI Taxonomy" id="4572"/>
    <lineage>
        <taxon>Eukaryota</taxon>
        <taxon>Viridiplantae</taxon>
        <taxon>Streptophyta</taxon>
        <taxon>Embryophyta</taxon>
        <taxon>Tracheophyta</taxon>
        <taxon>Spermatophyta</taxon>
        <taxon>Magnoliopsida</taxon>
        <taxon>Liliopsida</taxon>
        <taxon>Poales</taxon>
        <taxon>Poaceae</taxon>
        <taxon>BOP clade</taxon>
        <taxon>Pooideae</taxon>
        <taxon>Triticodae</taxon>
        <taxon>Triticeae</taxon>
        <taxon>Triticinae</taxon>
        <taxon>Triticum</taxon>
    </lineage>
</organism>
<accession>M8A101</accession>
<sequence>MLPAALPSHALARSPPATGLVARHARRPAGRLATNSFSPFNFKDRCLCGDLRAIDATPMRTKWANIL</sequence>
<evidence type="ECO:0000313" key="1">
    <source>
        <dbReference type="EMBL" id="EMS65982.1"/>
    </source>
</evidence>
<name>M8A101_TRIUA</name>
<protein>
    <submittedName>
        <fullName evidence="1">Uncharacterized protein</fullName>
    </submittedName>
</protein>
<dbReference type="EMBL" id="KD037357">
    <property type="protein sequence ID" value="EMS65982.1"/>
    <property type="molecule type" value="Genomic_DNA"/>
</dbReference>
<reference evidence="1" key="1">
    <citation type="journal article" date="2013" name="Nature">
        <title>Draft genome of the wheat A-genome progenitor Triticum urartu.</title>
        <authorList>
            <person name="Ling H.Q."/>
            <person name="Zhao S."/>
            <person name="Liu D."/>
            <person name="Wang J."/>
            <person name="Sun H."/>
            <person name="Zhang C."/>
            <person name="Fan H."/>
            <person name="Li D."/>
            <person name="Dong L."/>
            <person name="Tao Y."/>
            <person name="Gao C."/>
            <person name="Wu H."/>
            <person name="Li Y."/>
            <person name="Cui Y."/>
            <person name="Guo X."/>
            <person name="Zheng S."/>
            <person name="Wang B."/>
            <person name="Yu K."/>
            <person name="Liang Q."/>
            <person name="Yang W."/>
            <person name="Lou X."/>
            <person name="Chen J."/>
            <person name="Feng M."/>
            <person name="Jian J."/>
            <person name="Zhang X."/>
            <person name="Luo G."/>
            <person name="Jiang Y."/>
            <person name="Liu J."/>
            <person name="Wang Z."/>
            <person name="Sha Y."/>
            <person name="Zhang B."/>
            <person name="Wu H."/>
            <person name="Tang D."/>
            <person name="Shen Q."/>
            <person name="Xue P."/>
            <person name="Zou S."/>
            <person name="Wang X."/>
            <person name="Liu X."/>
            <person name="Wang F."/>
            <person name="Yang Y."/>
            <person name="An X."/>
            <person name="Dong Z."/>
            <person name="Zhang K."/>
            <person name="Zhang X."/>
            <person name="Luo M.C."/>
            <person name="Dvorak J."/>
            <person name="Tong Y."/>
            <person name="Wang J."/>
            <person name="Yang H."/>
            <person name="Li Z."/>
            <person name="Wang D."/>
            <person name="Zhang A."/>
            <person name="Wang J."/>
        </authorList>
    </citation>
    <scope>NUCLEOTIDE SEQUENCE</scope>
</reference>
<dbReference type="AlphaFoldDB" id="M8A101"/>